<dbReference type="AlphaFoldDB" id="A0AA44TEP6"/>
<dbReference type="InterPro" id="IPR025714">
    <property type="entry name" value="Methyltranfer_dom"/>
</dbReference>
<keyword evidence="2" id="KW-0489">Methyltransferase</keyword>
<dbReference type="GO" id="GO:0008168">
    <property type="term" value="F:methyltransferase activity"/>
    <property type="evidence" value="ECO:0007669"/>
    <property type="project" value="UniProtKB-KW"/>
</dbReference>
<organism evidence="2 3">
    <name type="scientific">Bacillus cereus</name>
    <dbReference type="NCBI Taxonomy" id="1396"/>
    <lineage>
        <taxon>Bacteria</taxon>
        <taxon>Bacillati</taxon>
        <taxon>Bacillota</taxon>
        <taxon>Bacilli</taxon>
        <taxon>Bacillales</taxon>
        <taxon>Bacillaceae</taxon>
        <taxon>Bacillus</taxon>
        <taxon>Bacillus cereus group</taxon>
    </lineage>
</organism>
<dbReference type="EMBL" id="NVBO01000089">
    <property type="protein sequence ID" value="PFS01364.1"/>
    <property type="molecule type" value="Genomic_DNA"/>
</dbReference>
<dbReference type="RefSeq" id="WP_098522942.1">
    <property type="nucleotide sequence ID" value="NZ_NUYJ01000039.1"/>
</dbReference>
<dbReference type="PANTHER" id="PTHR43591:SF24">
    <property type="entry name" value="2-METHOXY-6-POLYPRENYL-1,4-BENZOQUINOL METHYLASE, MITOCHONDRIAL"/>
    <property type="match status" value="1"/>
</dbReference>
<evidence type="ECO:0000313" key="2">
    <source>
        <dbReference type="EMBL" id="PFS01364.1"/>
    </source>
</evidence>
<proteinExistence type="predicted"/>
<dbReference type="InterPro" id="IPR029063">
    <property type="entry name" value="SAM-dependent_MTases_sf"/>
</dbReference>
<evidence type="ECO:0000259" key="1">
    <source>
        <dbReference type="Pfam" id="PF13847"/>
    </source>
</evidence>
<gene>
    <name evidence="2" type="ORF">COK38_11810</name>
</gene>
<comment type="caution">
    <text evidence="2">The sequence shown here is derived from an EMBL/GenBank/DDBJ whole genome shotgun (WGS) entry which is preliminary data.</text>
</comment>
<sequence>MKKKECNSKETKCLAKKMEFLDNPERRGDIPPEKLLNMLPIKKANSMLDLGAGTGYITIPAAKIVEGVVYALDIDSNILEVINSKAKAENITNIKPLKGSIDDIPLSESSIDFALASLVLHEVKQLSHSLQHIKQVLKDDGYFVCIDFEKKNNPTDNHPRIASSVMEQEITNAGLKVIQKLHPTDAIYIIIAKK</sequence>
<name>A0AA44TEP6_BACCE</name>
<accession>A0AA44TEP6</accession>
<dbReference type="SUPFAM" id="SSF53335">
    <property type="entry name" value="S-adenosyl-L-methionine-dependent methyltransferases"/>
    <property type="match status" value="1"/>
</dbReference>
<dbReference type="Gene3D" id="3.40.50.150">
    <property type="entry name" value="Vaccinia Virus protein VP39"/>
    <property type="match status" value="1"/>
</dbReference>
<dbReference type="Pfam" id="PF13847">
    <property type="entry name" value="Methyltransf_31"/>
    <property type="match status" value="1"/>
</dbReference>
<dbReference type="Proteomes" id="UP000226357">
    <property type="component" value="Unassembled WGS sequence"/>
</dbReference>
<dbReference type="GO" id="GO:0032259">
    <property type="term" value="P:methylation"/>
    <property type="evidence" value="ECO:0007669"/>
    <property type="project" value="UniProtKB-KW"/>
</dbReference>
<feature type="domain" description="Methyltransferase" evidence="1">
    <location>
        <begin position="42"/>
        <end position="154"/>
    </location>
</feature>
<protein>
    <submittedName>
        <fullName evidence="2">SAM-dependent methyltransferase</fullName>
    </submittedName>
</protein>
<evidence type="ECO:0000313" key="3">
    <source>
        <dbReference type="Proteomes" id="UP000226357"/>
    </source>
</evidence>
<dbReference type="CDD" id="cd02440">
    <property type="entry name" value="AdoMet_MTases"/>
    <property type="match status" value="1"/>
</dbReference>
<reference evidence="2 3" key="1">
    <citation type="submission" date="2017-09" db="EMBL/GenBank/DDBJ databases">
        <title>Large-scale bioinformatics analysis of Bacillus genomes uncovers conserved roles of natural products in bacterial physiology.</title>
        <authorList>
            <consortium name="Agbiome Team Llc"/>
            <person name="Bleich R.M."/>
            <person name="Grubbs K.J."/>
            <person name="Santa Maria K.C."/>
            <person name="Allen S.E."/>
            <person name="Farag S."/>
            <person name="Shank E.A."/>
            <person name="Bowers A."/>
        </authorList>
    </citation>
    <scope>NUCLEOTIDE SEQUENCE [LARGE SCALE GENOMIC DNA]</scope>
    <source>
        <strain evidence="2 3">AFS067272</strain>
    </source>
</reference>
<keyword evidence="2" id="KW-0808">Transferase</keyword>
<dbReference type="PANTHER" id="PTHR43591">
    <property type="entry name" value="METHYLTRANSFERASE"/>
    <property type="match status" value="1"/>
</dbReference>